<evidence type="ECO:0000313" key="2">
    <source>
        <dbReference type="Proteomes" id="UP000216752"/>
    </source>
</evidence>
<name>A0ABZ3IP00_9FIRM</name>
<accession>A0ABZ3IP00</accession>
<dbReference type="Proteomes" id="UP000216752">
    <property type="component" value="Chromosome"/>
</dbReference>
<reference evidence="1" key="1">
    <citation type="submission" date="2024-05" db="EMBL/GenBank/DDBJ databases">
        <title>Isolation and characterization of Sporomusa carbonis sp. nov., a carboxydotrophic hydrogenogen in the genus of Sporomusa isolated from a charcoal burning pile.</title>
        <authorList>
            <person name="Boeer T."/>
            <person name="Rosenbaum F."/>
            <person name="Eysell L."/>
            <person name="Mueller V."/>
            <person name="Daniel R."/>
            <person name="Poehlein A."/>
        </authorList>
    </citation>
    <scope>NUCLEOTIDE SEQUENCE [LARGE SCALE GENOMIC DNA]</scope>
    <source>
        <strain evidence="1">DSM 10669</strain>
    </source>
</reference>
<protein>
    <recommendedName>
        <fullName evidence="3">DGC domain protein</fullName>
    </recommendedName>
</protein>
<organism evidence="1 2">
    <name type="scientific">Sporomusa silvacetica DSM 10669</name>
    <dbReference type="NCBI Taxonomy" id="1123289"/>
    <lineage>
        <taxon>Bacteria</taxon>
        <taxon>Bacillati</taxon>
        <taxon>Bacillota</taxon>
        <taxon>Negativicutes</taxon>
        <taxon>Selenomonadales</taxon>
        <taxon>Sporomusaceae</taxon>
        <taxon>Sporomusa</taxon>
    </lineage>
</organism>
<gene>
    <name evidence="1" type="ORF">SPSIL_036330</name>
</gene>
<keyword evidence="2" id="KW-1185">Reference proteome</keyword>
<evidence type="ECO:0000313" key="1">
    <source>
        <dbReference type="EMBL" id="XFO67434.1"/>
    </source>
</evidence>
<evidence type="ECO:0008006" key="3">
    <source>
        <dbReference type="Google" id="ProtNLM"/>
    </source>
</evidence>
<dbReference type="EMBL" id="CP155573">
    <property type="protein sequence ID" value="XFO67434.1"/>
    <property type="molecule type" value="Genomic_DNA"/>
</dbReference>
<sequence length="153" mass="16709">MNNACCGSQKSTGPAKAVILSCEGACIKGEVARVAANILAYRLQRDSAFRICLGGAATKNVATQESIIQAPKVVSLEGCPLYCGTTLLKKKLPEIRPTIVDASKLYSFDRNKYFQICDLPRERIEEFAQLVADFANAECFEKAPHVNPNHNCK</sequence>
<dbReference type="InterPro" id="IPR014958">
    <property type="entry name" value="DGC"/>
</dbReference>
<dbReference type="RefSeq" id="WP_094604196.1">
    <property type="nucleotide sequence ID" value="NZ_CP155573.1"/>
</dbReference>
<proteinExistence type="predicted"/>
<dbReference type="Pfam" id="PF08859">
    <property type="entry name" value="DGC"/>
    <property type="match status" value="1"/>
</dbReference>